<accession>A0AA97F827</accession>
<keyword evidence="9 11" id="KW-0472">Membrane</keyword>
<dbReference type="PANTHER" id="PTHR32552:SF81">
    <property type="entry name" value="TONB-DEPENDENT OUTER MEMBRANE RECEPTOR"/>
    <property type="match status" value="1"/>
</dbReference>
<dbReference type="Proteomes" id="UP001302429">
    <property type="component" value="Chromosome"/>
</dbReference>
<comment type="subcellular location">
    <subcellularLocation>
        <location evidence="1 11">Cell outer membrane</location>
        <topology evidence="1 11">Multi-pass membrane protein</topology>
    </subcellularLocation>
</comment>
<keyword evidence="3 11" id="KW-1134">Transmembrane beta strand</keyword>
<feature type="domain" description="TonB-dependent receptor-like beta-barrel" evidence="14">
    <location>
        <begin position="241"/>
        <end position="663"/>
    </location>
</feature>
<dbReference type="SUPFAM" id="SSF56935">
    <property type="entry name" value="Porins"/>
    <property type="match status" value="1"/>
</dbReference>
<keyword evidence="17" id="KW-1185">Reference proteome</keyword>
<evidence type="ECO:0000256" key="9">
    <source>
        <dbReference type="ARBA" id="ARBA00023136"/>
    </source>
</evidence>
<dbReference type="InterPro" id="IPR039426">
    <property type="entry name" value="TonB-dep_rcpt-like"/>
</dbReference>
<evidence type="ECO:0000313" key="17">
    <source>
        <dbReference type="Proteomes" id="UP001302429"/>
    </source>
</evidence>
<evidence type="ECO:0000256" key="7">
    <source>
        <dbReference type="ARBA" id="ARBA00023065"/>
    </source>
</evidence>
<organism evidence="16 17">
    <name type="scientific">Alterisphingorhabdus coralli</name>
    <dbReference type="NCBI Taxonomy" id="3071408"/>
    <lineage>
        <taxon>Bacteria</taxon>
        <taxon>Pseudomonadati</taxon>
        <taxon>Pseudomonadota</taxon>
        <taxon>Alphaproteobacteria</taxon>
        <taxon>Sphingomonadales</taxon>
        <taxon>Sphingomonadaceae</taxon>
        <taxon>Alterisphingorhabdus (ex Yan et al. 2024)</taxon>
    </lineage>
</organism>
<protein>
    <submittedName>
        <fullName evidence="16">TonB-dependent receptor</fullName>
    </submittedName>
</protein>
<evidence type="ECO:0000256" key="12">
    <source>
        <dbReference type="PROSITE-ProRule" id="PRU10143"/>
    </source>
</evidence>
<keyword evidence="7" id="KW-0406">Ion transport</keyword>
<dbReference type="GO" id="GO:0009279">
    <property type="term" value="C:cell outer membrane"/>
    <property type="evidence" value="ECO:0007669"/>
    <property type="project" value="UniProtKB-SubCell"/>
</dbReference>
<dbReference type="KEGG" id="acoa:RB602_00335"/>
<feature type="domain" description="TonB-dependent receptor plug" evidence="15">
    <location>
        <begin position="47"/>
        <end position="152"/>
    </location>
</feature>
<dbReference type="InterPro" id="IPR012910">
    <property type="entry name" value="Plug_dom"/>
</dbReference>
<dbReference type="AlphaFoldDB" id="A0AA97F827"/>
<proteinExistence type="inferred from homology"/>
<dbReference type="CDD" id="cd01347">
    <property type="entry name" value="ligand_gated_channel"/>
    <property type="match status" value="1"/>
</dbReference>
<gene>
    <name evidence="16" type="ORF">RB602_00335</name>
</gene>
<dbReference type="RefSeq" id="WP_317081896.1">
    <property type="nucleotide sequence ID" value="NZ_CP136594.1"/>
</dbReference>
<dbReference type="Pfam" id="PF00593">
    <property type="entry name" value="TonB_dep_Rec_b-barrel"/>
    <property type="match status" value="1"/>
</dbReference>
<dbReference type="PANTHER" id="PTHR32552">
    <property type="entry name" value="FERRICHROME IRON RECEPTOR-RELATED"/>
    <property type="match status" value="1"/>
</dbReference>
<dbReference type="PROSITE" id="PS52016">
    <property type="entry name" value="TONB_DEPENDENT_REC_3"/>
    <property type="match status" value="1"/>
</dbReference>
<comment type="similarity">
    <text evidence="11 13">Belongs to the TonB-dependent receptor family.</text>
</comment>
<evidence type="ECO:0000256" key="5">
    <source>
        <dbReference type="ARBA" id="ARBA00022692"/>
    </source>
</evidence>
<keyword evidence="6" id="KW-0408">Iron</keyword>
<evidence type="ECO:0000256" key="6">
    <source>
        <dbReference type="ARBA" id="ARBA00023004"/>
    </source>
</evidence>
<evidence type="ECO:0000259" key="15">
    <source>
        <dbReference type="Pfam" id="PF07715"/>
    </source>
</evidence>
<evidence type="ECO:0000256" key="11">
    <source>
        <dbReference type="PROSITE-ProRule" id="PRU01360"/>
    </source>
</evidence>
<reference evidence="16 17" key="1">
    <citation type="submission" date="2023-10" db="EMBL/GenBank/DDBJ databases">
        <title>Complete genome sequence of a Sphingomonadaceae bacterium.</title>
        <authorList>
            <person name="Yan C."/>
        </authorList>
    </citation>
    <scope>NUCLEOTIDE SEQUENCE [LARGE SCALE GENOMIC DNA]</scope>
    <source>
        <strain evidence="16 17">SCSIO 66989</strain>
    </source>
</reference>
<name>A0AA97F827_9SPHN</name>
<evidence type="ECO:0000256" key="2">
    <source>
        <dbReference type="ARBA" id="ARBA00022448"/>
    </source>
</evidence>
<dbReference type="Pfam" id="PF07715">
    <property type="entry name" value="Plug"/>
    <property type="match status" value="1"/>
</dbReference>
<evidence type="ECO:0000313" key="16">
    <source>
        <dbReference type="EMBL" id="WOE75201.1"/>
    </source>
</evidence>
<keyword evidence="4" id="KW-0410">Iron transport</keyword>
<sequence>MFALIAYPGHAFAQSSEPAEQEAEQEAEDTQYGNTIIVTAQRREENLQEVPAQITAFTADMIEDASIRSTQDFVNLTPNMSLDSSDTYNNTFVVVRGVTQINNADAPVAIVIDGVPQNDQKQFNMNLFDVERIEVLKGPQGALYGRNAIGGAVNIVTREPTDYLSGFAMASYGRGDAVNLSAGISGPLGTDNIKFRLSGVYVTDNGRINNTFANENVDFVDHDYTIRGRITADAADWLELDLRGSYRDFDAGSQFDSVVFSGDANDFVNPQNNLIGFTTGEQWDLTFKADADLGFATLTSITGYNDVSEVNRGDLDFRNPVDSPGGFLGLGIQVGQGQDRFVELFSQELRFTSPDDQPVRWIAGVYYLNTQRALRTRGFVDLDGTFEQIDNPALLLIDRQEANEFDSYAVFGQLDVDLTDSLTLSAGLRYDRDDREQTDLATNNVRSASYDSVQPKVTLTYNFDDEKLLYATYATGFRSGGFNAPGVALDSFEDETLENFEVGFKTTLANGKLRFNGAAYLSNVNDFQFFFVEAATASQIISNIDRVRLFGFELEAQYFPRSDLQFFAALGSTDSDIREITVFPGNEGNRTPKTTRYTVNMGAQYTPELSDDLDGFFRIDYEHRGDRFWQVDNVDVQEPLNLLNFRLGIENDTFGVYFWGKNITGERFFTDFNPREFSGLDIDIGFRGQPATYGVEARFNF</sequence>
<evidence type="ECO:0000256" key="8">
    <source>
        <dbReference type="ARBA" id="ARBA00023077"/>
    </source>
</evidence>
<keyword evidence="16" id="KW-0675">Receptor</keyword>
<dbReference type="PROSITE" id="PS00430">
    <property type="entry name" value="TONB_DEPENDENT_REC_1"/>
    <property type="match status" value="1"/>
</dbReference>
<dbReference type="InterPro" id="IPR000531">
    <property type="entry name" value="Beta-barrel_TonB"/>
</dbReference>
<feature type="short sequence motif" description="TonB box" evidence="12">
    <location>
        <begin position="35"/>
        <end position="41"/>
    </location>
</feature>
<dbReference type="InterPro" id="IPR010916">
    <property type="entry name" value="TonB_box_CS"/>
</dbReference>
<keyword evidence="2 11" id="KW-0813">Transport</keyword>
<keyword evidence="8 12" id="KW-0798">TonB box</keyword>
<dbReference type="EMBL" id="CP136594">
    <property type="protein sequence ID" value="WOE75201.1"/>
    <property type="molecule type" value="Genomic_DNA"/>
</dbReference>
<keyword evidence="5 11" id="KW-0812">Transmembrane</keyword>
<keyword evidence="10 11" id="KW-0998">Cell outer membrane</keyword>
<evidence type="ECO:0000259" key="14">
    <source>
        <dbReference type="Pfam" id="PF00593"/>
    </source>
</evidence>
<evidence type="ECO:0000256" key="10">
    <source>
        <dbReference type="ARBA" id="ARBA00023237"/>
    </source>
</evidence>
<evidence type="ECO:0000256" key="13">
    <source>
        <dbReference type="RuleBase" id="RU003357"/>
    </source>
</evidence>
<evidence type="ECO:0000256" key="1">
    <source>
        <dbReference type="ARBA" id="ARBA00004571"/>
    </source>
</evidence>
<dbReference type="GO" id="GO:0006826">
    <property type="term" value="P:iron ion transport"/>
    <property type="evidence" value="ECO:0007669"/>
    <property type="project" value="UniProtKB-KW"/>
</dbReference>
<evidence type="ECO:0000256" key="3">
    <source>
        <dbReference type="ARBA" id="ARBA00022452"/>
    </source>
</evidence>
<dbReference type="InterPro" id="IPR036942">
    <property type="entry name" value="Beta-barrel_TonB_sf"/>
</dbReference>
<evidence type="ECO:0000256" key="4">
    <source>
        <dbReference type="ARBA" id="ARBA00022496"/>
    </source>
</evidence>
<dbReference type="Gene3D" id="2.40.170.20">
    <property type="entry name" value="TonB-dependent receptor, beta-barrel domain"/>
    <property type="match status" value="1"/>
</dbReference>